<evidence type="ECO:0000313" key="3">
    <source>
        <dbReference type="Proteomes" id="UP001066276"/>
    </source>
</evidence>
<evidence type="ECO:0000313" key="2">
    <source>
        <dbReference type="EMBL" id="KAJ1160995.1"/>
    </source>
</evidence>
<dbReference type="EMBL" id="JANPWB010000008">
    <property type="protein sequence ID" value="KAJ1160995.1"/>
    <property type="molecule type" value="Genomic_DNA"/>
</dbReference>
<dbReference type="AlphaFoldDB" id="A0AAV7SA12"/>
<proteinExistence type="predicted"/>
<feature type="transmembrane region" description="Helical" evidence="1">
    <location>
        <begin position="18"/>
        <end position="35"/>
    </location>
</feature>
<evidence type="ECO:0000256" key="1">
    <source>
        <dbReference type="SAM" id="Phobius"/>
    </source>
</evidence>
<keyword evidence="3" id="KW-1185">Reference proteome</keyword>
<dbReference type="Proteomes" id="UP001066276">
    <property type="component" value="Chromosome 4_2"/>
</dbReference>
<comment type="caution">
    <text evidence="2">The sequence shown here is derived from an EMBL/GenBank/DDBJ whole genome shotgun (WGS) entry which is preliminary data.</text>
</comment>
<reference evidence="2" key="1">
    <citation type="journal article" date="2022" name="bioRxiv">
        <title>Sequencing and chromosome-scale assembly of the giantPleurodeles waltlgenome.</title>
        <authorList>
            <person name="Brown T."/>
            <person name="Elewa A."/>
            <person name="Iarovenko S."/>
            <person name="Subramanian E."/>
            <person name="Araus A.J."/>
            <person name="Petzold A."/>
            <person name="Susuki M."/>
            <person name="Suzuki K.-i.T."/>
            <person name="Hayashi T."/>
            <person name="Toyoda A."/>
            <person name="Oliveira C."/>
            <person name="Osipova E."/>
            <person name="Leigh N.D."/>
            <person name="Simon A."/>
            <person name="Yun M.H."/>
        </authorList>
    </citation>
    <scope>NUCLEOTIDE SEQUENCE</scope>
    <source>
        <strain evidence="2">20211129_DDA</strain>
        <tissue evidence="2">Liver</tissue>
    </source>
</reference>
<sequence length="83" mass="9440">MGGRGYRPRWRTPDSTALGPYLLICMVLCTVLTALRPRYYFRNVKERGERVECAALIRRGSETLPRACQPALPWPALRLGAYS</sequence>
<keyword evidence="1" id="KW-0472">Membrane</keyword>
<keyword evidence="1" id="KW-1133">Transmembrane helix</keyword>
<accession>A0AAV7SA12</accession>
<name>A0AAV7SA12_PLEWA</name>
<gene>
    <name evidence="2" type="ORF">NDU88_001484</name>
</gene>
<protein>
    <submittedName>
        <fullName evidence="2">Uncharacterized protein</fullName>
    </submittedName>
</protein>
<keyword evidence="1" id="KW-0812">Transmembrane</keyword>
<organism evidence="2 3">
    <name type="scientific">Pleurodeles waltl</name>
    <name type="common">Iberian ribbed newt</name>
    <dbReference type="NCBI Taxonomy" id="8319"/>
    <lineage>
        <taxon>Eukaryota</taxon>
        <taxon>Metazoa</taxon>
        <taxon>Chordata</taxon>
        <taxon>Craniata</taxon>
        <taxon>Vertebrata</taxon>
        <taxon>Euteleostomi</taxon>
        <taxon>Amphibia</taxon>
        <taxon>Batrachia</taxon>
        <taxon>Caudata</taxon>
        <taxon>Salamandroidea</taxon>
        <taxon>Salamandridae</taxon>
        <taxon>Pleurodelinae</taxon>
        <taxon>Pleurodeles</taxon>
    </lineage>
</organism>